<comment type="similarity">
    <text evidence="2 12">Belongs to the amiloride-sensitive sodium channel (TC 1.A.6) family.</text>
</comment>
<evidence type="ECO:0000313" key="15">
    <source>
        <dbReference type="Proteomes" id="UP001107558"/>
    </source>
</evidence>
<protein>
    <submittedName>
        <fullName evidence="14">Uncharacterized protein</fullName>
    </submittedName>
</protein>
<evidence type="ECO:0000313" key="14">
    <source>
        <dbReference type="EMBL" id="KAG5675245.1"/>
    </source>
</evidence>
<keyword evidence="15" id="KW-1185">Reference proteome</keyword>
<dbReference type="AlphaFoldDB" id="A0A9J6C082"/>
<dbReference type="PANTHER" id="PTHR11690:SF248">
    <property type="entry name" value="PICKPOCKET 17, ISOFORM A"/>
    <property type="match status" value="1"/>
</dbReference>
<evidence type="ECO:0000256" key="3">
    <source>
        <dbReference type="ARBA" id="ARBA00022448"/>
    </source>
</evidence>
<accession>A0A9J6C082</accession>
<dbReference type="EMBL" id="JADBJN010000002">
    <property type="protein sequence ID" value="KAG5675245.1"/>
    <property type="molecule type" value="Genomic_DNA"/>
</dbReference>
<feature type="transmembrane region" description="Helical" evidence="13">
    <location>
        <begin position="366"/>
        <end position="390"/>
    </location>
</feature>
<dbReference type="Gene3D" id="1.10.287.770">
    <property type="entry name" value="YojJ-like"/>
    <property type="match status" value="1"/>
</dbReference>
<dbReference type="OrthoDB" id="7939651at2759"/>
<keyword evidence="3 12" id="KW-0813">Transport</keyword>
<name>A0A9J6C082_POLVA</name>
<dbReference type="InterPro" id="IPR001873">
    <property type="entry name" value="ENaC"/>
</dbReference>
<evidence type="ECO:0000256" key="13">
    <source>
        <dbReference type="SAM" id="Phobius"/>
    </source>
</evidence>
<keyword evidence="6 13" id="KW-1133">Transmembrane helix</keyword>
<gene>
    <name evidence="14" type="ORF">PVAND_005160</name>
</gene>
<dbReference type="PANTHER" id="PTHR11690">
    <property type="entry name" value="AMILORIDE-SENSITIVE SODIUM CHANNEL-RELATED"/>
    <property type="match status" value="1"/>
</dbReference>
<evidence type="ECO:0000256" key="11">
    <source>
        <dbReference type="ARBA" id="ARBA00023303"/>
    </source>
</evidence>
<evidence type="ECO:0000256" key="1">
    <source>
        <dbReference type="ARBA" id="ARBA00004141"/>
    </source>
</evidence>
<evidence type="ECO:0000256" key="10">
    <source>
        <dbReference type="ARBA" id="ARBA00023201"/>
    </source>
</evidence>
<dbReference type="Pfam" id="PF00858">
    <property type="entry name" value="ASC"/>
    <property type="match status" value="1"/>
</dbReference>
<comment type="subcellular location">
    <subcellularLocation>
        <location evidence="1">Membrane</location>
        <topology evidence="1">Multi-pass membrane protein</topology>
    </subcellularLocation>
</comment>
<keyword evidence="11 12" id="KW-0407">Ion channel</keyword>
<evidence type="ECO:0000256" key="9">
    <source>
        <dbReference type="ARBA" id="ARBA00023136"/>
    </source>
</evidence>
<dbReference type="GO" id="GO:0015280">
    <property type="term" value="F:ligand-gated sodium channel activity"/>
    <property type="evidence" value="ECO:0007669"/>
    <property type="project" value="TreeGrafter"/>
</dbReference>
<reference evidence="14" key="1">
    <citation type="submission" date="2021-03" db="EMBL/GenBank/DDBJ databases">
        <title>Chromosome level genome of the anhydrobiotic midge Polypedilum vanderplanki.</title>
        <authorList>
            <person name="Yoshida Y."/>
            <person name="Kikawada T."/>
            <person name="Gusev O."/>
        </authorList>
    </citation>
    <scope>NUCLEOTIDE SEQUENCE</scope>
    <source>
        <strain evidence="14">NIAS01</strain>
        <tissue evidence="14">Whole body or cell culture</tissue>
    </source>
</reference>
<evidence type="ECO:0000256" key="4">
    <source>
        <dbReference type="ARBA" id="ARBA00022461"/>
    </source>
</evidence>
<evidence type="ECO:0000256" key="2">
    <source>
        <dbReference type="ARBA" id="ARBA00007193"/>
    </source>
</evidence>
<keyword evidence="10 12" id="KW-0739">Sodium transport</keyword>
<organism evidence="14 15">
    <name type="scientific">Polypedilum vanderplanki</name>
    <name type="common">Sleeping chironomid midge</name>
    <dbReference type="NCBI Taxonomy" id="319348"/>
    <lineage>
        <taxon>Eukaryota</taxon>
        <taxon>Metazoa</taxon>
        <taxon>Ecdysozoa</taxon>
        <taxon>Arthropoda</taxon>
        <taxon>Hexapoda</taxon>
        <taxon>Insecta</taxon>
        <taxon>Pterygota</taxon>
        <taxon>Neoptera</taxon>
        <taxon>Endopterygota</taxon>
        <taxon>Diptera</taxon>
        <taxon>Nematocera</taxon>
        <taxon>Chironomoidea</taxon>
        <taxon>Chironomidae</taxon>
        <taxon>Chironominae</taxon>
        <taxon>Polypedilum</taxon>
        <taxon>Polypedilum</taxon>
    </lineage>
</organism>
<evidence type="ECO:0000256" key="5">
    <source>
        <dbReference type="ARBA" id="ARBA00022692"/>
    </source>
</evidence>
<evidence type="ECO:0000256" key="7">
    <source>
        <dbReference type="ARBA" id="ARBA00023053"/>
    </source>
</evidence>
<keyword evidence="7" id="KW-0915">Sodium</keyword>
<keyword evidence="9 13" id="KW-0472">Membrane</keyword>
<keyword evidence="4 12" id="KW-0894">Sodium channel</keyword>
<evidence type="ECO:0000256" key="6">
    <source>
        <dbReference type="ARBA" id="ARBA00022989"/>
    </source>
</evidence>
<keyword evidence="8 12" id="KW-0406">Ion transport</keyword>
<evidence type="ECO:0000256" key="8">
    <source>
        <dbReference type="ARBA" id="ARBA00023065"/>
    </source>
</evidence>
<comment type="caution">
    <text evidence="14">The sequence shown here is derived from an EMBL/GenBank/DDBJ whole genome shotgun (WGS) entry which is preliminary data.</text>
</comment>
<dbReference type="Proteomes" id="UP001107558">
    <property type="component" value="Chromosome 2"/>
</dbReference>
<dbReference type="GO" id="GO:0005886">
    <property type="term" value="C:plasma membrane"/>
    <property type="evidence" value="ECO:0007669"/>
    <property type="project" value="TreeGrafter"/>
</dbReference>
<keyword evidence="5 12" id="KW-0812">Transmembrane</keyword>
<proteinExistence type="inferred from homology"/>
<evidence type="ECO:0000256" key="12">
    <source>
        <dbReference type="RuleBase" id="RU000679"/>
    </source>
</evidence>
<sequence>MKLSVSFKLLYLKIIDCVMKNPKKLIRLFILSDCCIIVFFQLWHFKSKFLWPPTSTYLDFHLNESMYYPAITFCREPSFKNEVMSKYNLSFHPSITTSWKNFPFNETSLADLYEEATYTRDEFFGSYWLDGKSENIDIVMTLHFSYGKCYTLLPLVTTDLPWKQSGYEVILYHDFKKELFQESRDEFGFRQGWNMYLHEPREEFTEYGISSSGRIENLFLEVNEEIELKMQVNHYSQFRGRGSVCSDDVIRSASICREKCVLRYVEDSIDCSGPWMKKPETSLCNNYDKVKGLINEYKNSEKECGCMNPCETTIYSSFVMNRKIYDKHDVPSSKISIYFTSKMVTNLEERSGYDSAQFVADMGGSLSFLLGLSVIGFIIVLEKILGYLFLDKLVENYMQKKEAKKQAELEETKGAKEAKFLDM</sequence>